<evidence type="ECO:0000256" key="6">
    <source>
        <dbReference type="ARBA" id="ARBA00023163"/>
    </source>
</evidence>
<protein>
    <recommendedName>
        <fullName evidence="1">Stage 0 sporulation protein A homolog</fullName>
    </recommendedName>
</protein>
<dbReference type="InterPro" id="IPR039420">
    <property type="entry name" value="WalR-like"/>
</dbReference>
<dbReference type="PANTHER" id="PTHR48111:SF2">
    <property type="entry name" value="RESPONSE REGULATOR SAER"/>
    <property type="match status" value="1"/>
</dbReference>
<dbReference type="Pfam" id="PF00486">
    <property type="entry name" value="Trans_reg_C"/>
    <property type="match status" value="1"/>
</dbReference>
<gene>
    <name evidence="12" type="ORF">SAMN02745168_1040</name>
</gene>
<organism evidence="12 13">
    <name type="scientific">Papillibacter cinnamivorans DSM 12816</name>
    <dbReference type="NCBI Taxonomy" id="1122930"/>
    <lineage>
        <taxon>Bacteria</taxon>
        <taxon>Bacillati</taxon>
        <taxon>Bacillota</taxon>
        <taxon>Clostridia</taxon>
        <taxon>Eubacteriales</taxon>
        <taxon>Oscillospiraceae</taxon>
        <taxon>Papillibacter</taxon>
    </lineage>
</organism>
<dbReference type="InterPro" id="IPR001867">
    <property type="entry name" value="OmpR/PhoB-type_DNA-bd"/>
</dbReference>
<dbReference type="SUPFAM" id="SSF52172">
    <property type="entry name" value="CheY-like"/>
    <property type="match status" value="1"/>
</dbReference>
<dbReference type="FunFam" id="3.40.50.2300:FF:000001">
    <property type="entry name" value="DNA-binding response regulator PhoB"/>
    <property type="match status" value="1"/>
</dbReference>
<evidence type="ECO:0000313" key="13">
    <source>
        <dbReference type="Proteomes" id="UP000192790"/>
    </source>
</evidence>
<dbReference type="Gene3D" id="3.40.50.2300">
    <property type="match status" value="1"/>
</dbReference>
<feature type="DNA-binding region" description="OmpR/PhoB-type" evidence="9">
    <location>
        <begin position="130"/>
        <end position="225"/>
    </location>
</feature>
<evidence type="ECO:0000256" key="4">
    <source>
        <dbReference type="ARBA" id="ARBA00023015"/>
    </source>
</evidence>
<dbReference type="SMART" id="SM00448">
    <property type="entry name" value="REC"/>
    <property type="match status" value="1"/>
</dbReference>
<evidence type="ECO:0000256" key="9">
    <source>
        <dbReference type="PROSITE-ProRule" id="PRU01091"/>
    </source>
</evidence>
<dbReference type="GO" id="GO:0032993">
    <property type="term" value="C:protein-DNA complex"/>
    <property type="evidence" value="ECO:0007669"/>
    <property type="project" value="TreeGrafter"/>
</dbReference>
<name>A0A1W1ZGC3_9FIRM</name>
<dbReference type="STRING" id="1122930.SAMN02745168_1040"/>
<keyword evidence="13" id="KW-1185">Reference proteome</keyword>
<evidence type="ECO:0000256" key="7">
    <source>
        <dbReference type="ARBA" id="ARBA00024867"/>
    </source>
</evidence>
<dbReference type="GO" id="GO:0000976">
    <property type="term" value="F:transcription cis-regulatory region binding"/>
    <property type="evidence" value="ECO:0007669"/>
    <property type="project" value="TreeGrafter"/>
</dbReference>
<dbReference type="Gene3D" id="1.10.10.10">
    <property type="entry name" value="Winged helix-like DNA-binding domain superfamily/Winged helix DNA-binding domain"/>
    <property type="match status" value="1"/>
</dbReference>
<comment type="function">
    <text evidence="7">May play the central regulatory role in sporulation. It may be an element of the effector pathway responsible for the activation of sporulation genes in response to nutritional stress. Spo0A may act in concert with spo0H (a sigma factor) to control the expression of some genes that are critical to the sporulation process.</text>
</comment>
<dbReference type="EMBL" id="FWXW01000002">
    <property type="protein sequence ID" value="SMC47232.1"/>
    <property type="molecule type" value="Genomic_DNA"/>
</dbReference>
<dbReference type="Proteomes" id="UP000192790">
    <property type="component" value="Unassembled WGS sequence"/>
</dbReference>
<evidence type="ECO:0000256" key="5">
    <source>
        <dbReference type="ARBA" id="ARBA00023125"/>
    </source>
</evidence>
<evidence type="ECO:0000313" key="12">
    <source>
        <dbReference type="EMBL" id="SMC47232.1"/>
    </source>
</evidence>
<evidence type="ECO:0000259" key="11">
    <source>
        <dbReference type="PROSITE" id="PS51755"/>
    </source>
</evidence>
<dbReference type="AlphaFoldDB" id="A0A1W1ZGC3"/>
<keyword evidence="6" id="KW-0804">Transcription</keyword>
<feature type="modified residue" description="4-aspartylphosphate" evidence="8">
    <location>
        <position position="55"/>
    </location>
</feature>
<dbReference type="GO" id="GO:0005829">
    <property type="term" value="C:cytosol"/>
    <property type="evidence" value="ECO:0007669"/>
    <property type="project" value="TreeGrafter"/>
</dbReference>
<dbReference type="InterPro" id="IPR036388">
    <property type="entry name" value="WH-like_DNA-bd_sf"/>
</dbReference>
<evidence type="ECO:0000256" key="8">
    <source>
        <dbReference type="PROSITE-ProRule" id="PRU00169"/>
    </source>
</evidence>
<dbReference type="CDD" id="cd00383">
    <property type="entry name" value="trans_reg_C"/>
    <property type="match status" value="1"/>
</dbReference>
<evidence type="ECO:0000259" key="10">
    <source>
        <dbReference type="PROSITE" id="PS50110"/>
    </source>
</evidence>
<dbReference type="PROSITE" id="PS50110">
    <property type="entry name" value="RESPONSE_REGULATORY"/>
    <property type="match status" value="1"/>
</dbReference>
<dbReference type="InterPro" id="IPR001789">
    <property type="entry name" value="Sig_transdc_resp-reg_receiver"/>
</dbReference>
<keyword evidence="4" id="KW-0805">Transcription regulation</keyword>
<proteinExistence type="predicted"/>
<feature type="domain" description="Response regulatory" evidence="10">
    <location>
        <begin position="5"/>
        <end position="119"/>
    </location>
</feature>
<sequence>MEMQKILVVDDEREIADLISDALSDEGFETLIAYDGEEALRLLSSNRDISLILLDIMMPKTDGLGVCRRIRENVSCPIVFVTAKNRVFDTLLGFEMGGDDYITKPFVVEELVARVKAHLRREARSTRARQEKLQVGELELYRDSYEAFFRSKPVELSTREFQVLLCLCENAGRVLSREQIFDAVWGGEFGDVGTVTVNIKNLRDKLGEGGAYIRTVWGVGYKLVNPAGGAA</sequence>
<evidence type="ECO:0000256" key="2">
    <source>
        <dbReference type="ARBA" id="ARBA00022553"/>
    </source>
</evidence>
<dbReference type="Gene3D" id="6.10.250.690">
    <property type="match status" value="1"/>
</dbReference>
<dbReference type="GO" id="GO:0006355">
    <property type="term" value="P:regulation of DNA-templated transcription"/>
    <property type="evidence" value="ECO:0007669"/>
    <property type="project" value="InterPro"/>
</dbReference>
<keyword evidence="3" id="KW-0902">Two-component regulatory system</keyword>
<evidence type="ECO:0000256" key="1">
    <source>
        <dbReference type="ARBA" id="ARBA00018672"/>
    </source>
</evidence>
<keyword evidence="2 8" id="KW-0597">Phosphoprotein</keyword>
<dbReference type="PANTHER" id="PTHR48111">
    <property type="entry name" value="REGULATOR OF RPOS"/>
    <property type="match status" value="1"/>
</dbReference>
<accession>A0A1W1ZGC3</accession>
<feature type="domain" description="OmpR/PhoB-type" evidence="11">
    <location>
        <begin position="130"/>
        <end position="225"/>
    </location>
</feature>
<dbReference type="PROSITE" id="PS51755">
    <property type="entry name" value="OMPR_PHOB"/>
    <property type="match status" value="1"/>
</dbReference>
<dbReference type="CDD" id="cd17574">
    <property type="entry name" value="REC_OmpR"/>
    <property type="match status" value="1"/>
</dbReference>
<dbReference type="SMART" id="SM00862">
    <property type="entry name" value="Trans_reg_C"/>
    <property type="match status" value="1"/>
</dbReference>
<dbReference type="GO" id="GO:0000156">
    <property type="term" value="F:phosphorelay response regulator activity"/>
    <property type="evidence" value="ECO:0007669"/>
    <property type="project" value="TreeGrafter"/>
</dbReference>
<keyword evidence="5 9" id="KW-0238">DNA-binding</keyword>
<dbReference type="InterPro" id="IPR011006">
    <property type="entry name" value="CheY-like_superfamily"/>
</dbReference>
<reference evidence="12 13" key="1">
    <citation type="submission" date="2017-04" db="EMBL/GenBank/DDBJ databases">
        <authorList>
            <person name="Afonso C.L."/>
            <person name="Miller P.J."/>
            <person name="Scott M.A."/>
            <person name="Spackman E."/>
            <person name="Goraichik I."/>
            <person name="Dimitrov K.M."/>
            <person name="Suarez D.L."/>
            <person name="Swayne D.E."/>
        </authorList>
    </citation>
    <scope>NUCLEOTIDE SEQUENCE [LARGE SCALE GENOMIC DNA]</scope>
    <source>
        <strain evidence="12 13">DSM 12816</strain>
    </source>
</reference>
<evidence type="ECO:0000256" key="3">
    <source>
        <dbReference type="ARBA" id="ARBA00023012"/>
    </source>
</evidence>
<dbReference type="Pfam" id="PF00072">
    <property type="entry name" value="Response_reg"/>
    <property type="match status" value="1"/>
</dbReference>